<feature type="transmembrane region" description="Helical" evidence="1">
    <location>
        <begin position="6"/>
        <end position="25"/>
    </location>
</feature>
<keyword evidence="1" id="KW-0472">Membrane</keyword>
<keyword evidence="1" id="KW-0812">Transmembrane</keyword>
<evidence type="ECO:0000313" key="2">
    <source>
        <dbReference type="EMBL" id="QHS99706.1"/>
    </source>
</evidence>
<evidence type="ECO:0000256" key="1">
    <source>
        <dbReference type="SAM" id="Phobius"/>
    </source>
</evidence>
<protein>
    <submittedName>
        <fullName evidence="2">Uncharacterized protein</fullName>
    </submittedName>
</protein>
<organism evidence="2">
    <name type="scientific">viral metagenome</name>
    <dbReference type="NCBI Taxonomy" id="1070528"/>
    <lineage>
        <taxon>unclassified sequences</taxon>
        <taxon>metagenomes</taxon>
        <taxon>organismal metagenomes</taxon>
    </lineage>
</organism>
<name>A0A6C0C5T4_9ZZZZ</name>
<keyword evidence="1" id="KW-1133">Transmembrane helix</keyword>
<feature type="transmembrane region" description="Helical" evidence="1">
    <location>
        <begin position="37"/>
        <end position="55"/>
    </location>
</feature>
<dbReference type="EMBL" id="MN739346">
    <property type="protein sequence ID" value="QHS99706.1"/>
    <property type="molecule type" value="Genomic_DNA"/>
</dbReference>
<reference evidence="2" key="1">
    <citation type="journal article" date="2020" name="Nature">
        <title>Giant virus diversity and host interactions through global metagenomics.</title>
        <authorList>
            <person name="Schulz F."/>
            <person name="Roux S."/>
            <person name="Paez-Espino D."/>
            <person name="Jungbluth S."/>
            <person name="Walsh D.A."/>
            <person name="Denef V.J."/>
            <person name="McMahon K.D."/>
            <person name="Konstantinidis K.T."/>
            <person name="Eloe-Fadrosh E.A."/>
            <person name="Kyrpides N.C."/>
            <person name="Woyke T."/>
        </authorList>
    </citation>
    <scope>NUCLEOTIDE SEQUENCE</scope>
    <source>
        <strain evidence="2">GVMAG-M-3300020187-37</strain>
    </source>
</reference>
<sequence length="76" mass="8727">MNNSIVMDVILSLSLVFIYYIYTKIDKEVEVSKSRNMIALFVINMVILNIIKLLFSCNISPVDSKCSIPFHDKPPF</sequence>
<proteinExistence type="predicted"/>
<dbReference type="AlphaFoldDB" id="A0A6C0C5T4"/>
<accession>A0A6C0C5T4</accession>